<reference evidence="3 4" key="1">
    <citation type="submission" date="2019-09" db="EMBL/GenBank/DDBJ databases">
        <title>The complete genome of Methanoplanus sp. FWC-SCC4.</title>
        <authorList>
            <person name="Chen S.-C."/>
            <person name="Zhou Y.-Z."/>
            <person name="Lai M.-C."/>
        </authorList>
    </citation>
    <scope>NUCLEOTIDE SEQUENCE [LARGE SCALE GENOMIC DNA]</scope>
    <source>
        <strain evidence="3 4">FWC-SCC4</strain>
    </source>
</reference>
<feature type="transmembrane region" description="Helical" evidence="1">
    <location>
        <begin position="321"/>
        <end position="337"/>
    </location>
</feature>
<feature type="transmembrane region" description="Helical" evidence="1">
    <location>
        <begin position="368"/>
        <end position="386"/>
    </location>
</feature>
<dbReference type="GO" id="GO:0004175">
    <property type="term" value="F:endopeptidase activity"/>
    <property type="evidence" value="ECO:0007669"/>
    <property type="project" value="UniProtKB-ARBA"/>
</dbReference>
<feature type="transmembrane region" description="Helical" evidence="1">
    <location>
        <begin position="164"/>
        <end position="185"/>
    </location>
</feature>
<dbReference type="Pfam" id="PF02517">
    <property type="entry name" value="Rce1-like"/>
    <property type="match status" value="1"/>
</dbReference>
<feature type="transmembrane region" description="Helical" evidence="1">
    <location>
        <begin position="39"/>
        <end position="59"/>
    </location>
</feature>
<dbReference type="RefSeq" id="WP_317136553.1">
    <property type="nucleotide sequence ID" value="NZ_CP043875.1"/>
</dbReference>
<keyword evidence="3" id="KW-0378">Hydrolase</keyword>
<evidence type="ECO:0000313" key="4">
    <source>
        <dbReference type="Proteomes" id="UP001301797"/>
    </source>
</evidence>
<feature type="domain" description="CAAX prenyl protease 2/Lysostaphin resistance protein A-like" evidence="2">
    <location>
        <begin position="297"/>
        <end position="376"/>
    </location>
</feature>
<evidence type="ECO:0000259" key="2">
    <source>
        <dbReference type="Pfam" id="PF02517"/>
    </source>
</evidence>
<dbReference type="KEGG" id="mefw:F1737_10625"/>
<dbReference type="AlphaFoldDB" id="A0AA97FDY6"/>
<evidence type="ECO:0000313" key="3">
    <source>
        <dbReference type="EMBL" id="WOF17097.1"/>
    </source>
</evidence>
<dbReference type="GO" id="GO:0080120">
    <property type="term" value="P:CAAX-box protein maturation"/>
    <property type="evidence" value="ECO:0007669"/>
    <property type="project" value="UniProtKB-ARBA"/>
</dbReference>
<dbReference type="GeneID" id="85230628"/>
<name>A0AA97FDY6_9EURY</name>
<feature type="transmembrane region" description="Helical" evidence="1">
    <location>
        <begin position="205"/>
        <end position="227"/>
    </location>
</feature>
<sequence>MNTSDNDNFKPEGIIGVFALFAICAAVIFLIPVSGDAESFVLSILQVAPFVTLGMLAYLSERFPGLKIPTYMCLFSLIGISALLAVGIGAVSILPPEIISATDDAFIEASIEAGAFNAEILQLTLLFCLTVIAGLFSLVGLSTKFREFLARYIPIDPKSFPHKIALVAILAITLTMVVPLLVTGAPPYLSEAFLNAPDQMMSDAITLDIFTLLSMVLASFLLAGLFTTRNLKDVAERLGLVKPSGREILIAAGFGILLVALFTGIDHLISFIWDYMGWATTDSEAVNKLFAAYLTPVGIVVAAVCAGFGEEIAIRGLLQPKFGIIIPSLLFAALHAFQYSWDGVLSVFIAGIIFAIIRSRYNTSVSAITHTVYDFILFFVIMTGISI</sequence>
<keyword evidence="3" id="KW-0645">Protease</keyword>
<dbReference type="EMBL" id="CP043875">
    <property type="protein sequence ID" value="WOF17097.1"/>
    <property type="molecule type" value="Genomic_DNA"/>
</dbReference>
<dbReference type="Proteomes" id="UP001301797">
    <property type="component" value="Chromosome"/>
</dbReference>
<organism evidence="3 4">
    <name type="scientific">Methanochimaera problematica</name>
    <dbReference type="NCBI Taxonomy" id="2609417"/>
    <lineage>
        <taxon>Archaea</taxon>
        <taxon>Methanobacteriati</taxon>
        <taxon>Methanobacteriota</taxon>
        <taxon>Stenosarchaea group</taxon>
        <taxon>Methanomicrobia</taxon>
        <taxon>Methanomicrobiales</taxon>
        <taxon>Methanomicrobiaceae</taxon>
        <taxon>Methanochimaera</taxon>
    </lineage>
</organism>
<feature type="transmembrane region" description="Helical" evidence="1">
    <location>
        <begin position="248"/>
        <end position="269"/>
    </location>
</feature>
<feature type="transmembrane region" description="Helical" evidence="1">
    <location>
        <begin position="12"/>
        <end position="33"/>
    </location>
</feature>
<evidence type="ECO:0000256" key="1">
    <source>
        <dbReference type="SAM" id="Phobius"/>
    </source>
</evidence>
<keyword evidence="4" id="KW-1185">Reference proteome</keyword>
<keyword evidence="1" id="KW-0472">Membrane</keyword>
<accession>A0AA97FDY6</accession>
<feature type="transmembrane region" description="Helical" evidence="1">
    <location>
        <begin position="343"/>
        <end position="361"/>
    </location>
</feature>
<gene>
    <name evidence="3" type="ORF">F1737_10625</name>
</gene>
<feature type="transmembrane region" description="Helical" evidence="1">
    <location>
        <begin position="120"/>
        <end position="143"/>
    </location>
</feature>
<keyword evidence="1" id="KW-0812">Transmembrane</keyword>
<dbReference type="InterPro" id="IPR003675">
    <property type="entry name" value="Rce1/LyrA-like_dom"/>
</dbReference>
<feature type="transmembrane region" description="Helical" evidence="1">
    <location>
        <begin position="71"/>
        <end position="94"/>
    </location>
</feature>
<keyword evidence="1" id="KW-1133">Transmembrane helix</keyword>
<protein>
    <submittedName>
        <fullName evidence="3">CPBP family intramembrane metalloprotease</fullName>
    </submittedName>
</protein>
<proteinExistence type="predicted"/>
<dbReference type="GO" id="GO:0008237">
    <property type="term" value="F:metallopeptidase activity"/>
    <property type="evidence" value="ECO:0007669"/>
    <property type="project" value="UniProtKB-KW"/>
</dbReference>
<feature type="transmembrane region" description="Helical" evidence="1">
    <location>
        <begin position="289"/>
        <end position="309"/>
    </location>
</feature>
<keyword evidence="3" id="KW-0482">Metalloprotease</keyword>